<dbReference type="CDD" id="cd11304">
    <property type="entry name" value="Cadherin_repeat"/>
    <property type="match status" value="7"/>
</dbReference>
<dbReference type="InterPro" id="IPR020894">
    <property type="entry name" value="Cadherin_CS"/>
</dbReference>
<dbReference type="Gene3D" id="2.60.40.60">
    <property type="entry name" value="Cadherins"/>
    <property type="match status" value="7"/>
</dbReference>
<comment type="subcellular location">
    <subcellularLocation>
        <location evidence="1">Cell membrane</location>
        <topology evidence="1">Single-pass type I membrane protein</topology>
    </subcellularLocation>
</comment>
<evidence type="ECO:0000256" key="9">
    <source>
        <dbReference type="ARBA" id="ARBA00023136"/>
    </source>
</evidence>
<evidence type="ECO:0000256" key="8">
    <source>
        <dbReference type="ARBA" id="ARBA00022989"/>
    </source>
</evidence>
<dbReference type="InterPro" id="IPR002126">
    <property type="entry name" value="Cadherin-like_dom"/>
</dbReference>
<feature type="compositionally biased region" description="Polar residues" evidence="12">
    <location>
        <begin position="931"/>
        <end position="943"/>
    </location>
</feature>
<dbReference type="PANTHER" id="PTHR24028">
    <property type="entry name" value="CADHERIN-87A"/>
    <property type="match status" value="1"/>
</dbReference>
<keyword evidence="10" id="KW-0325">Glycoprotein</keyword>
<keyword evidence="7" id="KW-0130">Cell adhesion</keyword>
<keyword evidence="5" id="KW-0677">Repeat</keyword>
<feature type="compositionally biased region" description="Basic and acidic residues" evidence="12">
    <location>
        <begin position="890"/>
        <end position="899"/>
    </location>
</feature>
<dbReference type="EMBL" id="JAZGQO010000011">
    <property type="protein sequence ID" value="KAK6173445.1"/>
    <property type="molecule type" value="Genomic_DNA"/>
</dbReference>
<dbReference type="InterPro" id="IPR013164">
    <property type="entry name" value="Cadherin_N"/>
</dbReference>
<dbReference type="PANTHER" id="PTHR24028:SF146">
    <property type="entry name" value="CADHERIN 96CB, ISOFORM D-RELATED"/>
    <property type="match status" value="1"/>
</dbReference>
<feature type="domain" description="Cadherin" evidence="14">
    <location>
        <begin position="110"/>
        <end position="220"/>
    </location>
</feature>
<dbReference type="Pfam" id="PF08266">
    <property type="entry name" value="Cadherin_2"/>
    <property type="match status" value="1"/>
</dbReference>
<proteinExistence type="predicted"/>
<dbReference type="SMART" id="SM00112">
    <property type="entry name" value="CA"/>
    <property type="match status" value="7"/>
</dbReference>
<evidence type="ECO:0000256" key="7">
    <source>
        <dbReference type="ARBA" id="ARBA00022889"/>
    </source>
</evidence>
<feature type="transmembrane region" description="Helical" evidence="13">
    <location>
        <begin position="764"/>
        <end position="790"/>
    </location>
</feature>
<feature type="compositionally biased region" description="Low complexity" evidence="12">
    <location>
        <begin position="979"/>
        <end position="992"/>
    </location>
</feature>
<name>A0AAN8PP87_PATCE</name>
<sequence>MAEEEIVGTVVGDISNSPVFYSGMTATEISNLRFGILDKSREPASLFSIDESSGVLSVKQKIDRESVCDYTSTCTLEFSVAVHSVKTSFSNIAIVLVTILDINDNWPTFPANEVHLDVPEGTKIGKVFKITGAVDIDSPPENTIQTYELTLAENIFSLTSTKNLDGSSVINLKLETSLDREKKSGYTFNIIAKDGGTPPKTGTLRVKVTVTDENDNPPVFMNNTYSIDIKEDTPVNFTVLQVKAIDLDTDQNGQVRYHFSTMQSAKLKSLFTINPTTGDIRVAGALSYEAGATHQLIVVALDGGSPPLKTQTVVNVAILDNGNNAPRVRMNTLSSGETDVTDVSESATPGAFLAFVEVEDSDPGQSGRVECSTTDTDFKLEVLQGKGYKVLLNRVLDRETQDTYELKVTCTDMGEPPMSSTANLKLIVADENDLPPVFTQQMYNATISENNEIGEYLVTVKATDNDFGTNAKIRYSFGEGANGQFRMQSSSGIISAGKSFDREENSKITFTVIATDLGTPAQSSSTQVTVTILDKNDNRPTFVRPFYQLEIRENEVPHTVIGQIEAVDEDEGVNGVVEYFMAGSEGGVVPFEVLPNGTVRTTKMLNREHDNKYSFTALARDRGSKPLTNSVDILITVLDINDNKPVILFPTSGNHTVLISVFPEPNSIIGKIIAYDEDSGDNAKLRFSIVAGNGENVFDIDNETGEAMVINNWKLETDHVYDLTVRVEDSGNPILFDTTKLRVEAIFDNKTMSELVDGAKSDKYIVIAATVAGATCVLSLIIITAICLVLRGERRKASAQPKPDTVFDNVPAITCDKSPDPNVLFGDRRSNSKNLVYGGETRGDGVGNKKKEVSFSLDDSTEARETEFHPRPINIALNRMGLVPTTNIHIHNDDIHSDTSGETITSDSGRGGSEEEVNMQPLTDKKHQWQAPLTSNRNTSFDQYYTDKPSHEYRNNKPGQPRFLHANANRQDSYRQDQSFNRSKNSDFSSSFRDFSNPRTMLLPYNTQSSVISHDDDASTTTSGSYTISPEENFHDIVMGKDVIV</sequence>
<feature type="domain" description="Cadherin" evidence="14">
    <location>
        <begin position="1"/>
        <end position="109"/>
    </location>
</feature>
<dbReference type="AlphaFoldDB" id="A0AAN8PP87"/>
<dbReference type="FunFam" id="2.60.40.60:FF:000007">
    <property type="entry name" value="Protocadherin alpha 2"/>
    <property type="match status" value="1"/>
</dbReference>
<dbReference type="PRINTS" id="PR00205">
    <property type="entry name" value="CADHERIN"/>
</dbReference>
<evidence type="ECO:0000256" key="12">
    <source>
        <dbReference type="SAM" id="MobiDB-lite"/>
    </source>
</evidence>
<dbReference type="GO" id="GO:0005886">
    <property type="term" value="C:plasma membrane"/>
    <property type="evidence" value="ECO:0007669"/>
    <property type="project" value="UniProtKB-SubCell"/>
</dbReference>
<dbReference type="GO" id="GO:0005509">
    <property type="term" value="F:calcium ion binding"/>
    <property type="evidence" value="ECO:0007669"/>
    <property type="project" value="UniProtKB-UniRule"/>
</dbReference>
<dbReference type="Pfam" id="PF00028">
    <property type="entry name" value="Cadherin"/>
    <property type="match status" value="6"/>
</dbReference>
<evidence type="ECO:0000256" key="6">
    <source>
        <dbReference type="ARBA" id="ARBA00022837"/>
    </source>
</evidence>
<keyword evidence="3 13" id="KW-0812">Transmembrane</keyword>
<evidence type="ECO:0000256" key="1">
    <source>
        <dbReference type="ARBA" id="ARBA00004251"/>
    </source>
</evidence>
<feature type="domain" description="Cadherin" evidence="14">
    <location>
        <begin position="335"/>
        <end position="438"/>
    </location>
</feature>
<comment type="caution">
    <text evidence="15">The sequence shown here is derived from an EMBL/GenBank/DDBJ whole genome shotgun (WGS) entry which is preliminary data.</text>
</comment>
<dbReference type="GO" id="GO:0007156">
    <property type="term" value="P:homophilic cell adhesion via plasma membrane adhesion molecules"/>
    <property type="evidence" value="ECO:0007669"/>
    <property type="project" value="InterPro"/>
</dbReference>
<evidence type="ECO:0000256" key="2">
    <source>
        <dbReference type="ARBA" id="ARBA00022475"/>
    </source>
</evidence>
<organism evidence="15 16">
    <name type="scientific">Patella caerulea</name>
    <name type="common">Rayed Mediterranean limpet</name>
    <dbReference type="NCBI Taxonomy" id="87958"/>
    <lineage>
        <taxon>Eukaryota</taxon>
        <taxon>Metazoa</taxon>
        <taxon>Spiralia</taxon>
        <taxon>Lophotrochozoa</taxon>
        <taxon>Mollusca</taxon>
        <taxon>Gastropoda</taxon>
        <taxon>Patellogastropoda</taxon>
        <taxon>Patelloidea</taxon>
        <taxon>Patellidae</taxon>
        <taxon>Patella</taxon>
    </lineage>
</organism>
<evidence type="ECO:0000256" key="4">
    <source>
        <dbReference type="ARBA" id="ARBA00022729"/>
    </source>
</evidence>
<feature type="compositionally biased region" description="Basic and acidic residues" evidence="12">
    <location>
        <begin position="841"/>
        <end position="853"/>
    </location>
</feature>
<dbReference type="FunFam" id="2.60.40.60:FF:000004">
    <property type="entry name" value="Protocadherin 1 gamma 2"/>
    <property type="match status" value="1"/>
</dbReference>
<evidence type="ECO:0000313" key="15">
    <source>
        <dbReference type="EMBL" id="KAK6173445.1"/>
    </source>
</evidence>
<keyword evidence="2" id="KW-1003">Cell membrane</keyword>
<feature type="region of interest" description="Disordered" evidence="12">
    <location>
        <begin position="834"/>
        <end position="869"/>
    </location>
</feature>
<evidence type="ECO:0000313" key="16">
    <source>
        <dbReference type="Proteomes" id="UP001347796"/>
    </source>
</evidence>
<dbReference type="PROSITE" id="PS00232">
    <property type="entry name" value="CADHERIN_1"/>
    <property type="match status" value="3"/>
</dbReference>
<feature type="domain" description="Cadherin" evidence="14">
    <location>
        <begin position="543"/>
        <end position="647"/>
    </location>
</feature>
<dbReference type="FunFam" id="2.60.40.60:FF:000002">
    <property type="entry name" value="Protocadherin alpha 2"/>
    <property type="match status" value="1"/>
</dbReference>
<feature type="domain" description="Cadherin" evidence="14">
    <location>
        <begin position="221"/>
        <end position="328"/>
    </location>
</feature>
<feature type="region of interest" description="Disordered" evidence="12">
    <location>
        <begin position="890"/>
        <end position="992"/>
    </location>
</feature>
<dbReference type="SUPFAM" id="SSF49313">
    <property type="entry name" value="Cadherin-like"/>
    <property type="match status" value="7"/>
</dbReference>
<feature type="domain" description="Cadherin" evidence="14">
    <location>
        <begin position="439"/>
        <end position="542"/>
    </location>
</feature>
<evidence type="ECO:0000256" key="13">
    <source>
        <dbReference type="SAM" id="Phobius"/>
    </source>
</evidence>
<evidence type="ECO:0000259" key="14">
    <source>
        <dbReference type="PROSITE" id="PS50268"/>
    </source>
</evidence>
<dbReference type="FunFam" id="2.60.40.60:FF:000020">
    <property type="entry name" value="Dachsous cadherin-related 1b"/>
    <property type="match status" value="2"/>
</dbReference>
<evidence type="ECO:0000256" key="5">
    <source>
        <dbReference type="ARBA" id="ARBA00022737"/>
    </source>
</evidence>
<keyword evidence="16" id="KW-1185">Reference proteome</keyword>
<dbReference type="InterPro" id="IPR050174">
    <property type="entry name" value="Protocadherin/Cadherin-CA"/>
</dbReference>
<keyword evidence="9 13" id="KW-0472">Membrane</keyword>
<keyword evidence="6 11" id="KW-0106">Calcium</keyword>
<accession>A0AAN8PP87</accession>
<keyword evidence="8 13" id="KW-1133">Transmembrane helix</keyword>
<dbReference type="FunFam" id="2.60.40.60:FF:000092">
    <property type="entry name" value="Protocadherin 8"/>
    <property type="match status" value="1"/>
</dbReference>
<evidence type="ECO:0000256" key="10">
    <source>
        <dbReference type="ARBA" id="ARBA00023180"/>
    </source>
</evidence>
<dbReference type="PROSITE" id="PS50268">
    <property type="entry name" value="CADHERIN_2"/>
    <property type="match status" value="7"/>
</dbReference>
<evidence type="ECO:0000256" key="11">
    <source>
        <dbReference type="PROSITE-ProRule" id="PRU00043"/>
    </source>
</evidence>
<gene>
    <name evidence="15" type="ORF">SNE40_016892</name>
</gene>
<feature type="domain" description="Cadherin" evidence="14">
    <location>
        <begin position="665"/>
        <end position="756"/>
    </location>
</feature>
<evidence type="ECO:0000256" key="3">
    <source>
        <dbReference type="ARBA" id="ARBA00022692"/>
    </source>
</evidence>
<dbReference type="InterPro" id="IPR015919">
    <property type="entry name" value="Cadherin-like_sf"/>
</dbReference>
<protein>
    <recommendedName>
        <fullName evidence="14">Cadherin domain-containing protein</fullName>
    </recommendedName>
</protein>
<keyword evidence="4" id="KW-0732">Signal</keyword>
<dbReference type="Proteomes" id="UP001347796">
    <property type="component" value="Unassembled WGS sequence"/>
</dbReference>
<reference evidence="15 16" key="1">
    <citation type="submission" date="2024-01" db="EMBL/GenBank/DDBJ databases">
        <title>The genome of the rayed Mediterranean limpet Patella caerulea (Linnaeus, 1758).</title>
        <authorList>
            <person name="Anh-Thu Weber A."/>
            <person name="Halstead-Nussloch G."/>
        </authorList>
    </citation>
    <scope>NUCLEOTIDE SEQUENCE [LARGE SCALE GENOMIC DNA]</scope>
    <source>
        <strain evidence="15">AATW-2023a</strain>
        <tissue evidence="15">Whole specimen</tissue>
    </source>
</reference>